<protein>
    <submittedName>
        <fullName evidence="2">Uncharacterized protein</fullName>
    </submittedName>
</protein>
<reference evidence="2" key="2">
    <citation type="journal article" date="2015" name="Data Brief">
        <title>Shoot transcriptome of the giant reed, Arundo donax.</title>
        <authorList>
            <person name="Barrero R.A."/>
            <person name="Guerrero F.D."/>
            <person name="Moolhuijzen P."/>
            <person name="Goolsby J.A."/>
            <person name="Tidwell J."/>
            <person name="Bellgard S.E."/>
            <person name="Bellgard M.I."/>
        </authorList>
    </citation>
    <scope>NUCLEOTIDE SEQUENCE</scope>
    <source>
        <tissue evidence="2">Shoot tissue taken approximately 20 cm above the soil surface</tissue>
    </source>
</reference>
<accession>A0A0A9AT56</accession>
<evidence type="ECO:0000256" key="1">
    <source>
        <dbReference type="SAM" id="MobiDB-lite"/>
    </source>
</evidence>
<name>A0A0A9AT56_ARUDO</name>
<organism evidence="2">
    <name type="scientific">Arundo donax</name>
    <name type="common">Giant reed</name>
    <name type="synonym">Donax arundinaceus</name>
    <dbReference type="NCBI Taxonomy" id="35708"/>
    <lineage>
        <taxon>Eukaryota</taxon>
        <taxon>Viridiplantae</taxon>
        <taxon>Streptophyta</taxon>
        <taxon>Embryophyta</taxon>
        <taxon>Tracheophyta</taxon>
        <taxon>Spermatophyta</taxon>
        <taxon>Magnoliopsida</taxon>
        <taxon>Liliopsida</taxon>
        <taxon>Poales</taxon>
        <taxon>Poaceae</taxon>
        <taxon>PACMAD clade</taxon>
        <taxon>Arundinoideae</taxon>
        <taxon>Arundineae</taxon>
        <taxon>Arundo</taxon>
    </lineage>
</organism>
<proteinExistence type="predicted"/>
<feature type="region of interest" description="Disordered" evidence="1">
    <location>
        <begin position="1"/>
        <end position="20"/>
    </location>
</feature>
<dbReference type="AlphaFoldDB" id="A0A0A9AT56"/>
<sequence length="20" mass="1820">MGSREAAGPTGRGVASGDSG</sequence>
<evidence type="ECO:0000313" key="2">
    <source>
        <dbReference type="EMBL" id="JAD52075.1"/>
    </source>
</evidence>
<dbReference type="EMBL" id="GBRH01245820">
    <property type="protein sequence ID" value="JAD52075.1"/>
    <property type="molecule type" value="Transcribed_RNA"/>
</dbReference>
<reference evidence="2" key="1">
    <citation type="submission" date="2014-09" db="EMBL/GenBank/DDBJ databases">
        <authorList>
            <person name="Magalhaes I.L.F."/>
            <person name="Oliveira U."/>
            <person name="Santos F.R."/>
            <person name="Vidigal T.H.D.A."/>
            <person name="Brescovit A.D."/>
            <person name="Santos A.J."/>
        </authorList>
    </citation>
    <scope>NUCLEOTIDE SEQUENCE</scope>
    <source>
        <tissue evidence="2">Shoot tissue taken approximately 20 cm above the soil surface</tissue>
    </source>
</reference>